<evidence type="ECO:0000256" key="5">
    <source>
        <dbReference type="ARBA" id="ARBA00022502"/>
    </source>
</evidence>
<evidence type="ECO:0000256" key="8">
    <source>
        <dbReference type="ARBA" id="ARBA00022989"/>
    </source>
</evidence>
<dbReference type="PANTHER" id="PTHR28533:SF1">
    <property type="entry name" value="PROTEIN PBN1"/>
    <property type="match status" value="1"/>
</dbReference>
<dbReference type="Pfam" id="PF08320">
    <property type="entry name" value="PIG-X"/>
    <property type="match status" value="1"/>
</dbReference>
<evidence type="ECO:0000313" key="12">
    <source>
        <dbReference type="EMBL" id="CAF9919404.1"/>
    </source>
</evidence>
<evidence type="ECO:0000256" key="4">
    <source>
        <dbReference type="ARBA" id="ARBA00020410"/>
    </source>
</evidence>
<feature type="transmembrane region" description="Helical" evidence="11">
    <location>
        <begin position="474"/>
        <end position="495"/>
    </location>
</feature>
<protein>
    <recommendedName>
        <fullName evidence="4 11">Protein PBN1</fullName>
    </recommendedName>
</protein>
<dbReference type="GO" id="GO:0006506">
    <property type="term" value="P:GPI anchor biosynthetic process"/>
    <property type="evidence" value="ECO:0007669"/>
    <property type="project" value="UniProtKB-UniPathway"/>
</dbReference>
<evidence type="ECO:0000313" key="13">
    <source>
        <dbReference type="Proteomes" id="UP000664169"/>
    </source>
</evidence>
<comment type="similarity">
    <text evidence="3 11">Belongs to the PIGX family.</text>
</comment>
<evidence type="ECO:0000256" key="10">
    <source>
        <dbReference type="ARBA" id="ARBA00023180"/>
    </source>
</evidence>
<dbReference type="Proteomes" id="UP000664169">
    <property type="component" value="Unassembled WGS sequence"/>
</dbReference>
<dbReference type="InterPro" id="IPR013233">
    <property type="entry name" value="PIG-X/PBN1"/>
</dbReference>
<dbReference type="SMART" id="SM00780">
    <property type="entry name" value="PIG-X"/>
    <property type="match status" value="1"/>
</dbReference>
<evidence type="ECO:0000256" key="9">
    <source>
        <dbReference type="ARBA" id="ARBA00023136"/>
    </source>
</evidence>
<evidence type="ECO:0000256" key="11">
    <source>
        <dbReference type="RuleBase" id="RU366056"/>
    </source>
</evidence>
<sequence length="514" mass="57873">MKERITYIHGAGDAFEPSQLQVEKTSLVVKNLQAAREDRLTFDIDELPHEIKLILSQLEDFHLRWSSATFYPLASPFHSRISPGLHIFLTPKQNASLDRLCPLLKKAFGEPLKCTSVQESFTNKNVTSPATLRATPLEYYQNLESLAEFEAYAEHVLCGSEPGSNSCLNRLRVIAIATEVDLDYDGKDRTFIIRAYQDGVTRSSSGWSRADSLSGSLKTEIGLLSPQAATEVDHIRLEGYLIELGDDQKTKSTLIQFPSRHHSLPGWNYSAFFSEPSGMHPKLRIRLEASQSAFPPTANPESCSLNTYLTLPSSIFPDKYQLANELLLASLNLRSLRSISGYTDLEAPDYATFKWGSNILIELEPSHKGEHKVSTTWVAEIPLHLRYLPPTKSSQGLSHINIPWPVVFWTCTANSNIGKLSGNPFDKTDLGYDKHFDDRTIFYHIQPNSPNGDLQNTLYVPVLDTSVLGKDLSYLELGTGIVVLAGWLWIVWLLFRGWYWTNQPFHTVTQKKKV</sequence>
<dbReference type="GO" id="GO:0005789">
    <property type="term" value="C:endoplasmic reticulum membrane"/>
    <property type="evidence" value="ECO:0007669"/>
    <property type="project" value="UniProtKB-SubCell"/>
</dbReference>
<organism evidence="12 13">
    <name type="scientific">Gomphillus americanus</name>
    <dbReference type="NCBI Taxonomy" id="1940652"/>
    <lineage>
        <taxon>Eukaryota</taxon>
        <taxon>Fungi</taxon>
        <taxon>Dikarya</taxon>
        <taxon>Ascomycota</taxon>
        <taxon>Pezizomycotina</taxon>
        <taxon>Lecanoromycetes</taxon>
        <taxon>OSLEUM clade</taxon>
        <taxon>Ostropomycetidae</taxon>
        <taxon>Ostropales</taxon>
        <taxon>Graphidaceae</taxon>
        <taxon>Gomphilloideae</taxon>
        <taxon>Gomphillus</taxon>
    </lineage>
</organism>
<dbReference type="EMBL" id="CAJPDQ010000014">
    <property type="protein sequence ID" value="CAF9919404.1"/>
    <property type="molecule type" value="Genomic_DNA"/>
</dbReference>
<dbReference type="GO" id="GO:1990529">
    <property type="term" value="C:glycosylphosphatidylinositol-mannosyltransferase I complex"/>
    <property type="evidence" value="ECO:0007669"/>
    <property type="project" value="TreeGrafter"/>
</dbReference>
<dbReference type="UniPathway" id="UPA00196"/>
<accession>A0A8H3IMS8</accession>
<dbReference type="OrthoDB" id="5546453at2759"/>
<comment type="pathway">
    <text evidence="2 11">Glycolipid biosynthesis; glycosylphosphatidylinositol-anchor biosynthesis.</text>
</comment>
<proteinExistence type="inferred from homology"/>
<comment type="function">
    <text evidence="11">Required for proper folding and/or the stability of a subset of proteins in the endoplasmic reticulum. Component of glycosylphosphatidylinositol-mannosyltransferase 1 which transfers the first of the 4 mannoses in the GPI-anchor precursors during GPI-anchor biosynthesis. Probably acts by stabilizing the mannosyltransferase GPI14.</text>
</comment>
<name>A0A8H3IMS8_9LECA</name>
<dbReference type="InterPro" id="IPR042322">
    <property type="entry name" value="Pbn1"/>
</dbReference>
<dbReference type="AlphaFoldDB" id="A0A8H3IMS8"/>
<keyword evidence="9 11" id="KW-0472">Membrane</keyword>
<keyword evidence="6 11" id="KW-0812">Transmembrane</keyword>
<keyword evidence="8 11" id="KW-1133">Transmembrane helix</keyword>
<keyword evidence="10" id="KW-0325">Glycoprotein</keyword>
<keyword evidence="13" id="KW-1185">Reference proteome</keyword>
<comment type="subcellular location">
    <subcellularLocation>
        <location evidence="11">Endoplasmic reticulum membrane</location>
        <topology evidence="11">Single-pass membrane protein</topology>
    </subcellularLocation>
    <subcellularLocation>
        <location evidence="1">Endoplasmic reticulum membrane</location>
        <topology evidence="1">Single-pass type III membrane protein</topology>
    </subcellularLocation>
</comment>
<evidence type="ECO:0000256" key="6">
    <source>
        <dbReference type="ARBA" id="ARBA00022692"/>
    </source>
</evidence>
<dbReference type="PANTHER" id="PTHR28533">
    <property type="entry name" value="PROTEIN PBN1"/>
    <property type="match status" value="1"/>
</dbReference>
<reference evidence="12" key="1">
    <citation type="submission" date="2021-03" db="EMBL/GenBank/DDBJ databases">
        <authorList>
            <person name="Tagirdzhanova G."/>
        </authorList>
    </citation>
    <scope>NUCLEOTIDE SEQUENCE</scope>
</reference>
<evidence type="ECO:0000256" key="1">
    <source>
        <dbReference type="ARBA" id="ARBA00004643"/>
    </source>
</evidence>
<gene>
    <name evidence="12" type="ORF">GOMPHAMPRED_001789</name>
</gene>
<keyword evidence="7 11" id="KW-0256">Endoplasmic reticulum</keyword>
<comment type="caution">
    <text evidence="12">The sequence shown here is derived from an EMBL/GenBank/DDBJ whole genome shotgun (WGS) entry which is preliminary data.</text>
</comment>
<evidence type="ECO:0000256" key="7">
    <source>
        <dbReference type="ARBA" id="ARBA00022824"/>
    </source>
</evidence>
<evidence type="ECO:0000256" key="2">
    <source>
        <dbReference type="ARBA" id="ARBA00004687"/>
    </source>
</evidence>
<dbReference type="GO" id="GO:0000030">
    <property type="term" value="F:mannosyltransferase activity"/>
    <property type="evidence" value="ECO:0007669"/>
    <property type="project" value="TreeGrafter"/>
</dbReference>
<keyword evidence="5 11" id="KW-0337">GPI-anchor biosynthesis</keyword>
<evidence type="ECO:0000256" key="3">
    <source>
        <dbReference type="ARBA" id="ARBA00010345"/>
    </source>
</evidence>